<dbReference type="RefSeq" id="WP_125373875.1">
    <property type="nucleotide sequence ID" value="NZ_RJPS01000013.1"/>
</dbReference>
<organism evidence="7 8">
    <name type="scientific">Streptococcus cristatus</name>
    <dbReference type="NCBI Taxonomy" id="45634"/>
    <lineage>
        <taxon>Bacteria</taxon>
        <taxon>Bacillati</taxon>
        <taxon>Bacillota</taxon>
        <taxon>Bacilli</taxon>
        <taxon>Lactobacillales</taxon>
        <taxon>Streptococcaceae</taxon>
        <taxon>Streptococcus</taxon>
    </lineage>
</organism>
<dbReference type="GO" id="GO:0015074">
    <property type="term" value="P:DNA integration"/>
    <property type="evidence" value="ECO:0007669"/>
    <property type="project" value="UniProtKB-KW"/>
</dbReference>
<evidence type="ECO:0000313" key="7">
    <source>
        <dbReference type="EMBL" id="RSJ88447.1"/>
    </source>
</evidence>
<dbReference type="EMBL" id="RJPS01000013">
    <property type="protein sequence ID" value="RSJ88447.1"/>
    <property type="molecule type" value="Genomic_DNA"/>
</dbReference>
<gene>
    <name evidence="7" type="primary">xerD</name>
    <name evidence="7" type="ORF">D8792_09410</name>
</gene>
<dbReference type="PANTHER" id="PTHR30629">
    <property type="entry name" value="PROPHAGE INTEGRASE"/>
    <property type="match status" value="1"/>
</dbReference>
<evidence type="ECO:0000256" key="2">
    <source>
        <dbReference type="ARBA" id="ARBA00022908"/>
    </source>
</evidence>
<dbReference type="Gene3D" id="1.10.443.10">
    <property type="entry name" value="Intergrase catalytic core"/>
    <property type="match status" value="1"/>
</dbReference>
<dbReference type="InterPro" id="IPR004107">
    <property type="entry name" value="Integrase_SAM-like_N"/>
</dbReference>
<dbReference type="InterPro" id="IPR013762">
    <property type="entry name" value="Integrase-like_cat_sf"/>
</dbReference>
<evidence type="ECO:0000256" key="4">
    <source>
        <dbReference type="ARBA" id="ARBA00023172"/>
    </source>
</evidence>
<evidence type="ECO:0000256" key="3">
    <source>
        <dbReference type="ARBA" id="ARBA00023125"/>
    </source>
</evidence>
<dbReference type="InterPro" id="IPR050808">
    <property type="entry name" value="Phage_Integrase"/>
</dbReference>
<accession>A0A3R9KJB3</accession>
<comment type="similarity">
    <text evidence="1">Belongs to the 'phage' integrase family.</text>
</comment>
<dbReference type="CDD" id="cd01189">
    <property type="entry name" value="INT_ICEBs1_C_like"/>
    <property type="match status" value="1"/>
</dbReference>
<name>A0A3R9KJB3_STRCR</name>
<sequence>MEIKSYKKKNGDTAYMIRVYMGKVNGTSRYVTRRGFPTKAKARAAILNLQEELENAEASRAEKTVKEVAKLWLKEYYDTVQESTYIKTSRNIENHIYPALGDQKIASLTPLQMQEQVNAWSKKLVYGRKLKGLMNNIFKYAIRHGYTDTNPMVSVVTTGRKQADKSSDFYDKDELKTFLDLVDQTKDLEKITLFRLLAFTGARKGEVLALEWADWTDSTLAINKAVTRGFGGEEIGPTKNASSKRLISLDPKTIELLKKWQAENPDNKYIFQGEEEKPMPGSLPRKWLLQVLKGHKLRPIRIHGFRHTHASLCFEAGMTLKQVQHRLGHSDLKTTMNIYTHITKQAKDDIGERFANYIDF</sequence>
<keyword evidence="5" id="KW-0175">Coiled coil</keyword>
<dbReference type="SUPFAM" id="SSF56349">
    <property type="entry name" value="DNA breaking-rejoining enzymes"/>
    <property type="match status" value="1"/>
</dbReference>
<dbReference type="PROSITE" id="PS51898">
    <property type="entry name" value="TYR_RECOMBINASE"/>
    <property type="match status" value="1"/>
</dbReference>
<dbReference type="PANTHER" id="PTHR30629:SF2">
    <property type="entry name" value="PROPHAGE INTEGRASE INTS-RELATED"/>
    <property type="match status" value="1"/>
</dbReference>
<dbReference type="GO" id="GO:0003677">
    <property type="term" value="F:DNA binding"/>
    <property type="evidence" value="ECO:0007669"/>
    <property type="project" value="UniProtKB-KW"/>
</dbReference>
<feature type="domain" description="Tyr recombinase" evidence="6">
    <location>
        <begin position="165"/>
        <end position="352"/>
    </location>
</feature>
<dbReference type="Gene3D" id="1.10.150.130">
    <property type="match status" value="1"/>
</dbReference>
<protein>
    <submittedName>
        <fullName evidence="7">Tyrosine recombinase XerD</fullName>
    </submittedName>
</protein>
<dbReference type="AlphaFoldDB" id="A0A3R9KJB3"/>
<proteinExistence type="inferred from homology"/>
<dbReference type="InterPro" id="IPR011010">
    <property type="entry name" value="DNA_brk_join_enz"/>
</dbReference>
<dbReference type="InterPro" id="IPR010998">
    <property type="entry name" value="Integrase_recombinase_N"/>
</dbReference>
<evidence type="ECO:0000256" key="5">
    <source>
        <dbReference type="SAM" id="Coils"/>
    </source>
</evidence>
<reference evidence="7 8" key="1">
    <citation type="submission" date="2018-11" db="EMBL/GenBank/DDBJ databases">
        <title>Species Designations Belie Phenotypic and Genotypic Heterogeneity in Oral Streptococci.</title>
        <authorList>
            <person name="Velsko I."/>
        </authorList>
    </citation>
    <scope>NUCLEOTIDE SEQUENCE [LARGE SCALE GENOMIC DNA]</scope>
    <source>
        <strain evidence="7 8">A52</strain>
    </source>
</reference>
<dbReference type="Proteomes" id="UP000270868">
    <property type="component" value="Unassembled WGS sequence"/>
</dbReference>
<dbReference type="GO" id="GO:0006310">
    <property type="term" value="P:DNA recombination"/>
    <property type="evidence" value="ECO:0007669"/>
    <property type="project" value="UniProtKB-KW"/>
</dbReference>
<evidence type="ECO:0000259" key="6">
    <source>
        <dbReference type="PROSITE" id="PS51898"/>
    </source>
</evidence>
<dbReference type="InterPro" id="IPR002104">
    <property type="entry name" value="Integrase_catalytic"/>
</dbReference>
<comment type="caution">
    <text evidence="7">The sequence shown here is derived from an EMBL/GenBank/DDBJ whole genome shotgun (WGS) entry which is preliminary data.</text>
</comment>
<keyword evidence="2" id="KW-0229">DNA integration</keyword>
<dbReference type="Pfam" id="PF14659">
    <property type="entry name" value="Phage_int_SAM_3"/>
    <property type="match status" value="1"/>
</dbReference>
<keyword evidence="3" id="KW-0238">DNA-binding</keyword>
<dbReference type="Pfam" id="PF00589">
    <property type="entry name" value="Phage_integrase"/>
    <property type="match status" value="1"/>
</dbReference>
<evidence type="ECO:0000256" key="1">
    <source>
        <dbReference type="ARBA" id="ARBA00008857"/>
    </source>
</evidence>
<feature type="coiled-coil region" evidence="5">
    <location>
        <begin position="39"/>
        <end position="66"/>
    </location>
</feature>
<evidence type="ECO:0000313" key="8">
    <source>
        <dbReference type="Proteomes" id="UP000270868"/>
    </source>
</evidence>
<keyword evidence="4" id="KW-0233">DNA recombination</keyword>